<feature type="transmembrane region" description="Helical" evidence="1">
    <location>
        <begin position="17"/>
        <end position="39"/>
    </location>
</feature>
<dbReference type="EMBL" id="CAFBRZ010000117">
    <property type="protein sequence ID" value="CAB5162047.1"/>
    <property type="molecule type" value="Genomic_DNA"/>
</dbReference>
<accession>A0A6J7WC62</accession>
<keyword evidence="1" id="KW-0812">Transmembrane</keyword>
<protein>
    <submittedName>
        <fullName evidence="2">Unannotated protein</fullName>
    </submittedName>
</protein>
<reference evidence="2" key="1">
    <citation type="submission" date="2020-05" db="EMBL/GenBank/DDBJ databases">
        <authorList>
            <person name="Chiriac C."/>
            <person name="Salcher M."/>
            <person name="Ghai R."/>
            <person name="Kavagutti S V."/>
        </authorList>
    </citation>
    <scope>NUCLEOTIDE SEQUENCE</scope>
</reference>
<evidence type="ECO:0000256" key="1">
    <source>
        <dbReference type="SAM" id="Phobius"/>
    </source>
</evidence>
<sequence>MCTAISPAIATTSLTGWIAPVSLFACITEITAISSPRVLTRSFRKSKLMTPSELTGISITSAPSCVASQWAGSRIAWCSILEITTIFFPTSRPAQYKPFNAMLFASVPEAVKITSLGREPISFARVSRASSRVLRVARPCVCKLEGLPNCAN</sequence>
<dbReference type="AlphaFoldDB" id="A0A6J7WC62"/>
<name>A0A6J7WC62_9ZZZZ</name>
<proteinExistence type="predicted"/>
<keyword evidence="1" id="KW-0472">Membrane</keyword>
<organism evidence="2">
    <name type="scientific">freshwater metagenome</name>
    <dbReference type="NCBI Taxonomy" id="449393"/>
    <lineage>
        <taxon>unclassified sequences</taxon>
        <taxon>metagenomes</taxon>
        <taxon>ecological metagenomes</taxon>
    </lineage>
</organism>
<evidence type="ECO:0000313" key="2">
    <source>
        <dbReference type="EMBL" id="CAB5162047.1"/>
    </source>
</evidence>
<keyword evidence="1" id="KW-1133">Transmembrane helix</keyword>
<gene>
    <name evidence="2" type="ORF">UFOPK4444_01360</name>
</gene>